<proteinExistence type="predicted"/>
<gene>
    <name evidence="1" type="ORF">AAM4_0184</name>
</gene>
<dbReference type="RefSeq" id="WP_210578337.1">
    <property type="nucleotide sequence ID" value="NZ_LK995464.1"/>
</dbReference>
<dbReference type="AlphaFoldDB" id="A0A1L7RHF9"/>
<name>A0A1L7RHF9_9ACTO</name>
<accession>A0A1L7RHF9</accession>
<dbReference type="EMBL" id="LK995464">
    <property type="protein sequence ID" value="CED90079.1"/>
    <property type="molecule type" value="Genomic_DNA"/>
</dbReference>
<sequence>MRVSLGAFIATDHLTASASTTLYATLTFPGGRWAAVEVISGTSQIEKGARSLARTVQQIDTSAVGEPVLKLVVTGTGPTATLPDGTVTCPLSVIVP</sequence>
<evidence type="ECO:0000313" key="1">
    <source>
        <dbReference type="EMBL" id="CED90079.1"/>
    </source>
</evidence>
<reference evidence="1" key="1">
    <citation type="submission" date="2014-07" db="EMBL/GenBank/DDBJ databases">
        <authorList>
            <person name="Zhang J.E."/>
            <person name="Yang H."/>
            <person name="Guo J."/>
            <person name="Deng Z."/>
            <person name="Luo H."/>
            <person name="Luo M."/>
            <person name="Zhao B."/>
        </authorList>
    </citation>
    <scope>NUCLEOTIDE SEQUENCE</scope>
    <source>
        <strain evidence="1">AM4</strain>
    </source>
</reference>
<protein>
    <submittedName>
        <fullName evidence="1">Uncharacterized protein</fullName>
    </submittedName>
</protein>
<organism evidence="1">
    <name type="scientific">Actinomyces succiniciruminis</name>
    <dbReference type="NCBI Taxonomy" id="1522002"/>
    <lineage>
        <taxon>Bacteria</taxon>
        <taxon>Bacillati</taxon>
        <taxon>Actinomycetota</taxon>
        <taxon>Actinomycetes</taxon>
        <taxon>Actinomycetales</taxon>
        <taxon>Actinomycetaceae</taxon>
        <taxon>Actinomyces</taxon>
    </lineage>
</organism>